<gene>
    <name evidence="11" type="ORF">XD57_1689</name>
</gene>
<feature type="domain" description="Tripartite ATP-independent periplasmic transporters DctQ component" evidence="10">
    <location>
        <begin position="32"/>
        <end position="160"/>
    </location>
</feature>
<evidence type="ECO:0000256" key="8">
    <source>
        <dbReference type="ARBA" id="ARBA00038436"/>
    </source>
</evidence>
<dbReference type="PANTHER" id="PTHR35011">
    <property type="entry name" value="2,3-DIKETO-L-GULONATE TRAP TRANSPORTER SMALL PERMEASE PROTEIN YIAM"/>
    <property type="match status" value="1"/>
</dbReference>
<evidence type="ECO:0000313" key="11">
    <source>
        <dbReference type="EMBL" id="KUK22210.1"/>
    </source>
</evidence>
<keyword evidence="4" id="KW-0997">Cell inner membrane</keyword>
<dbReference type="EMBL" id="LGFG01000225">
    <property type="protein sequence ID" value="KUK22210.1"/>
    <property type="molecule type" value="Genomic_DNA"/>
</dbReference>
<evidence type="ECO:0000256" key="7">
    <source>
        <dbReference type="ARBA" id="ARBA00023136"/>
    </source>
</evidence>
<accession>A0A124FFQ4</accession>
<sequence>MGSMKRCILKILKGILNVVEIHLPSVLLFAFTLSMFLQVVLRYVFRFPSPELYEITSYSFVWTVLLGAAYANRYRDHLRFNIIYEKLPRKVQLVIDITFDSLITVLFIISLKPILKQTFWYYIIRSEVLGIPWTYLVLCLPIFMLLVIYHNIVFIYYELRELLTGIPMQLEGKPWEK</sequence>
<dbReference type="Proteomes" id="UP000058636">
    <property type="component" value="Unassembled WGS sequence"/>
</dbReference>
<organism evidence="11 12">
    <name type="scientific">Thermotoga petrophila</name>
    <dbReference type="NCBI Taxonomy" id="93929"/>
    <lineage>
        <taxon>Bacteria</taxon>
        <taxon>Thermotogati</taxon>
        <taxon>Thermotogota</taxon>
        <taxon>Thermotogae</taxon>
        <taxon>Thermotogales</taxon>
        <taxon>Thermotogaceae</taxon>
        <taxon>Thermotoga</taxon>
    </lineage>
</organism>
<dbReference type="Pfam" id="PF04290">
    <property type="entry name" value="DctQ"/>
    <property type="match status" value="1"/>
</dbReference>
<keyword evidence="7 9" id="KW-0472">Membrane</keyword>
<dbReference type="GO" id="GO:0015740">
    <property type="term" value="P:C4-dicarboxylate transport"/>
    <property type="evidence" value="ECO:0007669"/>
    <property type="project" value="TreeGrafter"/>
</dbReference>
<feature type="transmembrane region" description="Helical" evidence="9">
    <location>
        <begin position="93"/>
        <end position="115"/>
    </location>
</feature>
<keyword evidence="2" id="KW-0813">Transport</keyword>
<dbReference type="AlphaFoldDB" id="A0A124FFQ4"/>
<dbReference type="PANTHER" id="PTHR35011:SF2">
    <property type="entry name" value="2,3-DIKETO-L-GULONATE TRAP TRANSPORTER SMALL PERMEASE PROTEIN YIAM"/>
    <property type="match status" value="1"/>
</dbReference>
<feature type="transmembrane region" description="Helical" evidence="9">
    <location>
        <begin position="55"/>
        <end position="72"/>
    </location>
</feature>
<dbReference type="GO" id="GO:0005886">
    <property type="term" value="C:plasma membrane"/>
    <property type="evidence" value="ECO:0007669"/>
    <property type="project" value="UniProtKB-SubCell"/>
</dbReference>
<dbReference type="InterPro" id="IPR007387">
    <property type="entry name" value="TRAP_DctQ"/>
</dbReference>
<evidence type="ECO:0000256" key="3">
    <source>
        <dbReference type="ARBA" id="ARBA00022475"/>
    </source>
</evidence>
<comment type="caution">
    <text evidence="11">The sequence shown here is derived from an EMBL/GenBank/DDBJ whole genome shotgun (WGS) entry which is preliminary data.</text>
</comment>
<reference evidence="11 12" key="1">
    <citation type="journal article" date="2015" name="MBio">
        <title>Genome-Resolved Metagenomic Analysis Reveals Roles for Candidate Phyla and Other Microbial Community Members in Biogeochemical Transformations in Oil Reservoirs.</title>
        <authorList>
            <person name="Hu P."/>
            <person name="Tom L."/>
            <person name="Singh A."/>
            <person name="Thomas B.C."/>
            <person name="Baker B.J."/>
            <person name="Piceno Y.M."/>
            <person name="Andersen G.L."/>
            <person name="Banfield J.F."/>
        </authorList>
    </citation>
    <scope>NUCLEOTIDE SEQUENCE [LARGE SCALE GENOMIC DNA]</scope>
    <source>
        <strain evidence="11">46_26</strain>
    </source>
</reference>
<comment type="subcellular location">
    <subcellularLocation>
        <location evidence="1">Cell inner membrane</location>
        <topology evidence="1">Multi-pass membrane protein</topology>
    </subcellularLocation>
</comment>
<evidence type="ECO:0000256" key="5">
    <source>
        <dbReference type="ARBA" id="ARBA00022692"/>
    </source>
</evidence>
<comment type="similarity">
    <text evidence="8">Belongs to the TRAP transporter small permease family.</text>
</comment>
<dbReference type="InterPro" id="IPR055348">
    <property type="entry name" value="DctQ"/>
</dbReference>
<evidence type="ECO:0000313" key="12">
    <source>
        <dbReference type="Proteomes" id="UP000058636"/>
    </source>
</evidence>
<dbReference type="PATRIC" id="fig|93930.3.peg.864"/>
<proteinExistence type="inferred from homology"/>
<keyword evidence="3" id="KW-1003">Cell membrane</keyword>
<evidence type="ECO:0000256" key="4">
    <source>
        <dbReference type="ARBA" id="ARBA00022519"/>
    </source>
</evidence>
<protein>
    <submittedName>
        <fullName evidence="11">Tripartite ATP-independent periplasmic transporter DctQ component</fullName>
    </submittedName>
</protein>
<evidence type="ECO:0000256" key="6">
    <source>
        <dbReference type="ARBA" id="ARBA00022989"/>
    </source>
</evidence>
<dbReference type="GO" id="GO:0022857">
    <property type="term" value="F:transmembrane transporter activity"/>
    <property type="evidence" value="ECO:0007669"/>
    <property type="project" value="TreeGrafter"/>
</dbReference>
<evidence type="ECO:0000256" key="1">
    <source>
        <dbReference type="ARBA" id="ARBA00004429"/>
    </source>
</evidence>
<evidence type="ECO:0000256" key="2">
    <source>
        <dbReference type="ARBA" id="ARBA00022448"/>
    </source>
</evidence>
<keyword evidence="5 9" id="KW-0812">Transmembrane</keyword>
<name>A0A124FFQ4_9THEM</name>
<evidence type="ECO:0000259" key="10">
    <source>
        <dbReference type="Pfam" id="PF04290"/>
    </source>
</evidence>
<keyword evidence="6 9" id="KW-1133">Transmembrane helix</keyword>
<feature type="transmembrane region" description="Helical" evidence="9">
    <location>
        <begin position="21"/>
        <end position="43"/>
    </location>
</feature>
<evidence type="ECO:0000256" key="9">
    <source>
        <dbReference type="SAM" id="Phobius"/>
    </source>
</evidence>
<feature type="transmembrane region" description="Helical" evidence="9">
    <location>
        <begin position="135"/>
        <end position="157"/>
    </location>
</feature>